<reference evidence="2 4" key="1">
    <citation type="submission" date="2018-06" db="EMBL/GenBank/DDBJ databases">
        <title>Genomic Encyclopedia of Archaeal and Bacterial Type Strains, Phase II (KMG-II): from individual species to whole genera.</title>
        <authorList>
            <person name="Goeker M."/>
        </authorList>
    </citation>
    <scope>NUCLEOTIDE SEQUENCE [LARGE SCALE GENOMIC DNA]</scope>
    <source>
        <strain evidence="2 4">DSM 22686</strain>
    </source>
</reference>
<evidence type="ECO:0000256" key="1">
    <source>
        <dbReference type="SAM" id="Phobius"/>
    </source>
</evidence>
<keyword evidence="1" id="KW-1133">Transmembrane helix</keyword>
<keyword evidence="1" id="KW-0812">Transmembrane</keyword>
<gene>
    <name evidence="3" type="ORF">ESW18_00945</name>
    <name evidence="2" type="ORF">LV84_02477</name>
</gene>
<dbReference type="OrthoDB" id="840381at2"/>
<comment type="caution">
    <text evidence="2">The sequence shown here is derived from an EMBL/GenBank/DDBJ whole genome shotgun (WGS) entry which is preliminary data.</text>
</comment>
<dbReference type="AlphaFoldDB" id="A0A2W7RL86"/>
<dbReference type="Proteomes" id="UP000321927">
    <property type="component" value="Unassembled WGS sequence"/>
</dbReference>
<organism evidence="2 4">
    <name type="scientific">Algoriphagus ratkowskyi</name>
    <dbReference type="NCBI Taxonomy" id="57028"/>
    <lineage>
        <taxon>Bacteria</taxon>
        <taxon>Pseudomonadati</taxon>
        <taxon>Bacteroidota</taxon>
        <taxon>Cytophagia</taxon>
        <taxon>Cytophagales</taxon>
        <taxon>Cyclobacteriaceae</taxon>
        <taxon>Algoriphagus</taxon>
    </lineage>
</organism>
<proteinExistence type="predicted"/>
<sequence>MNNITRYISMILGLLLAFLLSPGISYSQIPQNTPQPTGPIDFSETSNVIIYVVIPGVILIVFLIFRKRILRAMQERRDRIRKEK</sequence>
<dbReference type="EMBL" id="VORV01000001">
    <property type="protein sequence ID" value="TXD79730.1"/>
    <property type="molecule type" value="Genomic_DNA"/>
</dbReference>
<feature type="transmembrane region" description="Helical" evidence="1">
    <location>
        <begin position="49"/>
        <end position="66"/>
    </location>
</feature>
<evidence type="ECO:0000313" key="2">
    <source>
        <dbReference type="EMBL" id="PZX55339.1"/>
    </source>
</evidence>
<evidence type="ECO:0000313" key="5">
    <source>
        <dbReference type="Proteomes" id="UP000321927"/>
    </source>
</evidence>
<evidence type="ECO:0000313" key="3">
    <source>
        <dbReference type="EMBL" id="TXD79730.1"/>
    </source>
</evidence>
<dbReference type="Proteomes" id="UP000249115">
    <property type="component" value="Unassembled WGS sequence"/>
</dbReference>
<dbReference type="EMBL" id="QKZU01000009">
    <property type="protein sequence ID" value="PZX55339.1"/>
    <property type="molecule type" value="Genomic_DNA"/>
</dbReference>
<reference evidence="3 5" key="2">
    <citation type="submission" date="2019-08" db="EMBL/GenBank/DDBJ databases">
        <title>Genome of Algoriphagus ratkowskyi IC026.</title>
        <authorList>
            <person name="Bowman J.P."/>
        </authorList>
    </citation>
    <scope>NUCLEOTIDE SEQUENCE [LARGE SCALE GENOMIC DNA]</scope>
    <source>
        <strain evidence="3 5">IC026</strain>
    </source>
</reference>
<keyword evidence="1" id="KW-0472">Membrane</keyword>
<protein>
    <submittedName>
        <fullName evidence="2">Uncharacterized protein</fullName>
    </submittedName>
</protein>
<dbReference type="RefSeq" id="WP_143244218.1">
    <property type="nucleotide sequence ID" value="NZ_MSSV01000011.1"/>
</dbReference>
<evidence type="ECO:0000313" key="4">
    <source>
        <dbReference type="Proteomes" id="UP000249115"/>
    </source>
</evidence>
<keyword evidence="5" id="KW-1185">Reference proteome</keyword>
<name>A0A2W7RL86_9BACT</name>
<accession>A0A2W7RL86</accession>